<dbReference type="InterPro" id="IPR008610">
    <property type="entry name" value="Ebp2"/>
</dbReference>
<dbReference type="eggNOG" id="KOG3080">
    <property type="taxonomic scope" value="Eukaryota"/>
</dbReference>
<dbReference type="EMBL" id="KB705397">
    <property type="protein sequence ID" value="EMR72701.1"/>
    <property type="molecule type" value="Genomic_DNA"/>
</dbReference>
<reference evidence="9" key="1">
    <citation type="journal article" date="2013" name="Genome Announc.">
        <title>Draft genome sequence of the grapevine dieback fungus Eutypa lata UCR-EL1.</title>
        <authorList>
            <person name="Blanco-Ulate B."/>
            <person name="Rolshausen P.E."/>
            <person name="Cantu D."/>
        </authorList>
    </citation>
    <scope>NUCLEOTIDE SEQUENCE [LARGE SCALE GENOMIC DNA]</scope>
    <source>
        <strain evidence="9">UCR-EL1</strain>
    </source>
</reference>
<dbReference type="GO" id="GO:0000280">
    <property type="term" value="P:nuclear division"/>
    <property type="evidence" value="ECO:0007669"/>
    <property type="project" value="EnsemblFungi"/>
</dbReference>
<gene>
    <name evidence="8" type="ORF">UCREL1_242</name>
</gene>
<comment type="similarity">
    <text evidence="2">Belongs to the EBP2 family.</text>
</comment>
<dbReference type="GO" id="GO:0042802">
    <property type="term" value="F:identical protein binding"/>
    <property type="evidence" value="ECO:0007669"/>
    <property type="project" value="EnsemblFungi"/>
</dbReference>
<dbReference type="Pfam" id="PF05890">
    <property type="entry name" value="Ebp2"/>
    <property type="match status" value="1"/>
</dbReference>
<dbReference type="KEGG" id="ela:UCREL1_242"/>
<keyword evidence="3" id="KW-0690">Ribosome biogenesis</keyword>
<keyword evidence="5" id="KW-0539">Nucleus</keyword>
<feature type="coiled-coil region" evidence="6">
    <location>
        <begin position="311"/>
        <end position="341"/>
    </location>
</feature>
<dbReference type="GO" id="GO:0030687">
    <property type="term" value="C:preribosome, large subunit precursor"/>
    <property type="evidence" value="ECO:0007669"/>
    <property type="project" value="EnsemblFungi"/>
</dbReference>
<dbReference type="STRING" id="1287681.M7TRY0"/>
<evidence type="ECO:0000256" key="5">
    <source>
        <dbReference type="ARBA" id="ARBA00023242"/>
    </source>
</evidence>
<evidence type="ECO:0000256" key="2">
    <source>
        <dbReference type="ARBA" id="ARBA00007336"/>
    </source>
</evidence>
<keyword evidence="9" id="KW-1185">Reference proteome</keyword>
<feature type="compositionally biased region" description="Low complexity" evidence="7">
    <location>
        <begin position="116"/>
        <end position="125"/>
    </location>
</feature>
<keyword evidence="4 6" id="KW-0175">Coiled coil</keyword>
<feature type="compositionally biased region" description="Acidic residues" evidence="7">
    <location>
        <begin position="50"/>
        <end position="64"/>
    </location>
</feature>
<dbReference type="GO" id="GO:0034399">
    <property type="term" value="C:nuclear periphery"/>
    <property type="evidence" value="ECO:0007669"/>
    <property type="project" value="EnsemblFungi"/>
</dbReference>
<feature type="compositionally biased region" description="Acidic residues" evidence="7">
    <location>
        <begin position="71"/>
        <end position="101"/>
    </location>
</feature>
<feature type="compositionally biased region" description="Gly residues" evidence="7">
    <location>
        <begin position="422"/>
        <end position="455"/>
    </location>
</feature>
<evidence type="ECO:0000256" key="7">
    <source>
        <dbReference type="SAM" id="MobiDB-lite"/>
    </source>
</evidence>
<evidence type="ECO:0000256" key="1">
    <source>
        <dbReference type="ARBA" id="ARBA00004604"/>
    </source>
</evidence>
<dbReference type="OMA" id="DAHKGRD"/>
<evidence type="ECO:0000256" key="6">
    <source>
        <dbReference type="SAM" id="Coils"/>
    </source>
</evidence>
<evidence type="ECO:0000256" key="3">
    <source>
        <dbReference type="ARBA" id="ARBA00022517"/>
    </source>
</evidence>
<organism evidence="8 9">
    <name type="scientific">Eutypa lata (strain UCR-EL1)</name>
    <name type="common">Grapevine dieback disease fungus</name>
    <name type="synonym">Eutypa armeniacae</name>
    <dbReference type="NCBI Taxonomy" id="1287681"/>
    <lineage>
        <taxon>Eukaryota</taxon>
        <taxon>Fungi</taxon>
        <taxon>Dikarya</taxon>
        <taxon>Ascomycota</taxon>
        <taxon>Pezizomycotina</taxon>
        <taxon>Sordariomycetes</taxon>
        <taxon>Xylariomycetidae</taxon>
        <taxon>Xylariales</taxon>
        <taxon>Diatrypaceae</taxon>
        <taxon>Eutypa</taxon>
    </lineage>
</organism>
<dbReference type="OrthoDB" id="443772at2759"/>
<dbReference type="GO" id="GO:0042273">
    <property type="term" value="P:ribosomal large subunit biogenesis"/>
    <property type="evidence" value="ECO:0007669"/>
    <property type="project" value="TreeGrafter"/>
</dbReference>
<dbReference type="PANTHER" id="PTHR13028">
    <property type="entry name" value="RRNA PROCESSING PROTEIN EBNA1-BINDING PROTEIN-RELATED"/>
    <property type="match status" value="1"/>
</dbReference>
<dbReference type="AlphaFoldDB" id="M7TRY0"/>
<feature type="compositionally biased region" description="Acidic residues" evidence="7">
    <location>
        <begin position="133"/>
        <end position="172"/>
    </location>
</feature>
<sequence>MAPSKLKAALAREKGVDYNQIKQKKKEKEAIKNKRKRSEKNGGAAAAAAEDSEGWEDEDQDSDEGGSAIVDENDEDEDEEAAQVDWQALDDSDSSGSEVELEEKIERRSKPKSILKAKNAAAATTKSKKVADVGEDEEDEEEEDVEEDEDEEEEDEEDIPISDLEDLPEEDREDLVPHTRLTINNTTALLASLHRIAITTDGTVPFATHQCVVNSGAAPTADGIEDVQDDLGRELAFYGQSLAAARRGRALLRAEGVPFSRPTDYFAEMVKDDGHMERVKAKLIEEASAKKASAEARKLRDLKKFGKQVQVAKLQERQKEKRDTLEKIKTLKRKRQESSNDVGATEADLFDVGVESELSAHKQRSGGKNSSSRDQRQQQPNAKRMKKNEKFGFGGKKRHAKSGDAVSTGDMSGFSARRMKDGGSGGGRGGGGRGGGRGGSGTGRGGRGGGSGRGRGTTRLGKSRRTSTR</sequence>
<dbReference type="GO" id="GO:0005730">
    <property type="term" value="C:nucleolus"/>
    <property type="evidence" value="ECO:0007669"/>
    <property type="project" value="UniProtKB-SubCell"/>
</dbReference>
<name>M7TRY0_EUTLA</name>
<evidence type="ECO:0000313" key="9">
    <source>
        <dbReference type="Proteomes" id="UP000012174"/>
    </source>
</evidence>
<feature type="region of interest" description="Disordered" evidence="7">
    <location>
        <begin position="357"/>
        <end position="469"/>
    </location>
</feature>
<evidence type="ECO:0000256" key="4">
    <source>
        <dbReference type="ARBA" id="ARBA00023054"/>
    </source>
</evidence>
<evidence type="ECO:0000313" key="8">
    <source>
        <dbReference type="EMBL" id="EMR72701.1"/>
    </source>
</evidence>
<proteinExistence type="inferred from homology"/>
<feature type="region of interest" description="Disordered" evidence="7">
    <location>
        <begin position="1"/>
        <end position="172"/>
    </location>
</feature>
<dbReference type="GO" id="GO:0006364">
    <property type="term" value="P:rRNA processing"/>
    <property type="evidence" value="ECO:0007669"/>
    <property type="project" value="EnsemblFungi"/>
</dbReference>
<comment type="subcellular location">
    <subcellularLocation>
        <location evidence="1">Nucleus</location>
        <location evidence="1">Nucleolus</location>
    </subcellularLocation>
</comment>
<dbReference type="PANTHER" id="PTHR13028:SF0">
    <property type="entry name" value="RRNA-PROCESSING PROTEIN EBP2-RELATED"/>
    <property type="match status" value="1"/>
</dbReference>
<dbReference type="Proteomes" id="UP000012174">
    <property type="component" value="Unassembled WGS sequence"/>
</dbReference>
<accession>M7TRY0</accession>
<protein>
    <submittedName>
        <fullName evidence="8">Putative rrna processing protein</fullName>
    </submittedName>
</protein>
<dbReference type="HOGENOM" id="CLU_036007_2_0_1"/>